<dbReference type="SUPFAM" id="SSF52161">
    <property type="entry name" value="Ribosomal protein L13"/>
    <property type="match status" value="1"/>
</dbReference>
<dbReference type="AlphaFoldDB" id="F2NBV6"/>
<dbReference type="InterPro" id="IPR023563">
    <property type="entry name" value="Ribosomal_uL13_CS"/>
</dbReference>
<evidence type="ECO:0000313" key="9">
    <source>
        <dbReference type="EMBL" id="AEB08033.1"/>
    </source>
</evidence>
<reference evidence="10" key="2">
    <citation type="submission" date="2011-03" db="EMBL/GenBank/DDBJ databases">
        <title>The complete genome of Desulfobacca acetoxidans DSM 11109.</title>
        <authorList>
            <consortium name="US DOE Joint Genome Institute (JGI-PGF)"/>
            <person name="Lucas S."/>
            <person name="Copeland A."/>
            <person name="Lapidus A."/>
            <person name="Bruce D."/>
            <person name="Goodwin L."/>
            <person name="Pitluck S."/>
            <person name="Peters L."/>
            <person name="Kyrpides N."/>
            <person name="Mavromatis K."/>
            <person name="Ivanova N."/>
            <person name="Ovchinnikova G."/>
            <person name="Teshima H."/>
            <person name="Detter J.C."/>
            <person name="Han C."/>
            <person name="Land M."/>
            <person name="Hauser L."/>
            <person name="Markowitz V."/>
            <person name="Cheng J.-F."/>
            <person name="Hugenholtz P."/>
            <person name="Woyke T."/>
            <person name="Wu D."/>
            <person name="Spring S."/>
            <person name="Schueler E."/>
            <person name="Brambilla E."/>
            <person name="Klenk H.-P."/>
            <person name="Eisen J.A."/>
        </authorList>
    </citation>
    <scope>NUCLEOTIDE SEQUENCE [LARGE SCALE GENOMIC DNA]</scope>
    <source>
        <strain evidence="10">ATCC 700848 / DSM 11109 / ASRB2</strain>
    </source>
</reference>
<dbReference type="FunFam" id="3.90.1180.10:FF:000001">
    <property type="entry name" value="50S ribosomal protein L13"/>
    <property type="match status" value="1"/>
</dbReference>
<dbReference type="PROSITE" id="PS00783">
    <property type="entry name" value="RIBOSOMAL_L13"/>
    <property type="match status" value="1"/>
</dbReference>
<accession>F2NBV6</accession>
<dbReference type="PANTHER" id="PTHR11545:SF2">
    <property type="entry name" value="LARGE RIBOSOMAL SUBUNIT PROTEIN UL13M"/>
    <property type="match status" value="1"/>
</dbReference>
<gene>
    <name evidence="6 8" type="primary">rplM</name>
    <name evidence="9" type="ordered locus">Desac_0136</name>
</gene>
<reference evidence="9 10" key="1">
    <citation type="journal article" date="2011" name="Stand. Genomic Sci.">
        <title>Complete genome sequence of the acetate-degrading sulfate reducer Desulfobacca acetoxidans type strain (ASRB2).</title>
        <authorList>
            <person name="Goker M."/>
            <person name="Teshima H."/>
            <person name="Lapidus A."/>
            <person name="Nolan M."/>
            <person name="Lucas S."/>
            <person name="Hammon N."/>
            <person name="Deshpande S."/>
            <person name="Cheng J.F."/>
            <person name="Tapia R."/>
            <person name="Han C."/>
            <person name="Goodwin L."/>
            <person name="Pitluck S."/>
            <person name="Huntemann M."/>
            <person name="Liolios K."/>
            <person name="Ivanova N."/>
            <person name="Pagani I."/>
            <person name="Mavromatis K."/>
            <person name="Ovchinikova G."/>
            <person name="Pati A."/>
            <person name="Chen A."/>
            <person name="Palaniappan K."/>
            <person name="Land M."/>
            <person name="Hauser L."/>
            <person name="Brambilla E.M."/>
            <person name="Rohde M."/>
            <person name="Spring S."/>
            <person name="Detter J.C."/>
            <person name="Woyke T."/>
            <person name="Bristow J."/>
            <person name="Eisen J.A."/>
            <person name="Markowitz V."/>
            <person name="Hugenholtz P."/>
            <person name="Kyrpides N.C."/>
            <person name="Klenk H.P."/>
        </authorList>
    </citation>
    <scope>NUCLEOTIDE SEQUENCE [LARGE SCALE GENOMIC DNA]</scope>
    <source>
        <strain evidence="10">ATCC 700848 / DSM 11109 / ASRB2</strain>
    </source>
</reference>
<dbReference type="GO" id="GO:0003729">
    <property type="term" value="F:mRNA binding"/>
    <property type="evidence" value="ECO:0007669"/>
    <property type="project" value="UniProtKB-ARBA"/>
</dbReference>
<dbReference type="InterPro" id="IPR005823">
    <property type="entry name" value="Ribosomal_uL13_bac-type"/>
</dbReference>
<evidence type="ECO:0000256" key="2">
    <source>
        <dbReference type="ARBA" id="ARBA00011838"/>
    </source>
</evidence>
<dbReference type="GO" id="GO:0022625">
    <property type="term" value="C:cytosolic large ribosomal subunit"/>
    <property type="evidence" value="ECO:0007669"/>
    <property type="project" value="TreeGrafter"/>
</dbReference>
<dbReference type="Proteomes" id="UP000000483">
    <property type="component" value="Chromosome"/>
</dbReference>
<evidence type="ECO:0000256" key="3">
    <source>
        <dbReference type="ARBA" id="ARBA00022980"/>
    </source>
</evidence>
<dbReference type="Pfam" id="PF00572">
    <property type="entry name" value="Ribosomal_L13"/>
    <property type="match status" value="1"/>
</dbReference>
<dbReference type="NCBIfam" id="TIGR01066">
    <property type="entry name" value="rplM_bact"/>
    <property type="match status" value="1"/>
</dbReference>
<dbReference type="HAMAP" id="MF_01366">
    <property type="entry name" value="Ribosomal_uL13"/>
    <property type="match status" value="1"/>
</dbReference>
<evidence type="ECO:0000256" key="8">
    <source>
        <dbReference type="RuleBase" id="RU003878"/>
    </source>
</evidence>
<comment type="subunit">
    <text evidence="2 6">Part of the 50S ribosomal subunit.</text>
</comment>
<evidence type="ECO:0000256" key="5">
    <source>
        <dbReference type="ARBA" id="ARBA00035201"/>
    </source>
</evidence>
<dbReference type="OrthoDB" id="9801330at2"/>
<dbReference type="InterPro" id="IPR036899">
    <property type="entry name" value="Ribosomal_uL13_sf"/>
</dbReference>
<keyword evidence="10" id="KW-1185">Reference proteome</keyword>
<evidence type="ECO:0000256" key="6">
    <source>
        <dbReference type="HAMAP-Rule" id="MF_01366"/>
    </source>
</evidence>
<dbReference type="HOGENOM" id="CLU_082184_2_2_7"/>
<dbReference type="eggNOG" id="COG0102">
    <property type="taxonomic scope" value="Bacteria"/>
</dbReference>
<dbReference type="EMBL" id="CP002629">
    <property type="protein sequence ID" value="AEB08033.1"/>
    <property type="molecule type" value="Genomic_DNA"/>
</dbReference>
<comment type="similarity">
    <text evidence="1 6 7">Belongs to the universal ribosomal protein uL13 family.</text>
</comment>
<keyword evidence="4 6" id="KW-0687">Ribonucleoprotein</keyword>
<protein>
    <recommendedName>
        <fullName evidence="5 6">Large ribosomal subunit protein uL13</fullName>
    </recommendedName>
</protein>
<evidence type="ECO:0000256" key="1">
    <source>
        <dbReference type="ARBA" id="ARBA00006227"/>
    </source>
</evidence>
<dbReference type="PANTHER" id="PTHR11545">
    <property type="entry name" value="RIBOSOMAL PROTEIN L13"/>
    <property type="match status" value="1"/>
</dbReference>
<organism evidence="9 10">
    <name type="scientific">Desulfobacca acetoxidans (strain ATCC 700848 / DSM 11109 / ASRB2)</name>
    <dbReference type="NCBI Taxonomy" id="880072"/>
    <lineage>
        <taxon>Bacteria</taxon>
        <taxon>Pseudomonadati</taxon>
        <taxon>Thermodesulfobacteriota</taxon>
        <taxon>Desulfobaccia</taxon>
        <taxon>Desulfobaccales</taxon>
        <taxon>Desulfobaccaceae</taxon>
        <taxon>Desulfobacca</taxon>
    </lineage>
</organism>
<dbReference type="PIRSF" id="PIRSF002181">
    <property type="entry name" value="Ribosomal_L13"/>
    <property type="match status" value="1"/>
</dbReference>
<dbReference type="RefSeq" id="WP_013705146.1">
    <property type="nucleotide sequence ID" value="NC_015388.1"/>
</dbReference>
<proteinExistence type="inferred from homology"/>
<dbReference type="GO" id="GO:0006412">
    <property type="term" value="P:translation"/>
    <property type="evidence" value="ECO:0007669"/>
    <property type="project" value="UniProtKB-UniRule"/>
</dbReference>
<evidence type="ECO:0000256" key="4">
    <source>
        <dbReference type="ARBA" id="ARBA00023274"/>
    </source>
</evidence>
<evidence type="ECO:0000256" key="7">
    <source>
        <dbReference type="RuleBase" id="RU003877"/>
    </source>
</evidence>
<dbReference type="GO" id="GO:0003735">
    <property type="term" value="F:structural constituent of ribosome"/>
    <property type="evidence" value="ECO:0007669"/>
    <property type="project" value="InterPro"/>
</dbReference>
<dbReference type="GO" id="GO:0017148">
    <property type="term" value="P:negative regulation of translation"/>
    <property type="evidence" value="ECO:0007669"/>
    <property type="project" value="TreeGrafter"/>
</dbReference>
<name>F2NBV6_DESAR</name>
<comment type="function">
    <text evidence="6 8">This protein is one of the early assembly proteins of the 50S ribosomal subunit, although it is not seen to bind rRNA by itself. It is important during the early stages of 50S assembly.</text>
</comment>
<evidence type="ECO:0000313" key="10">
    <source>
        <dbReference type="Proteomes" id="UP000000483"/>
    </source>
</evidence>
<sequence>MKTFVACEKDIDKKWYVVDAKDQVIGRLATQIAMILRGKTKPIFTPHCDTGDFVIVVNAEQALFTGKKLDKKIYYRHSGYIGGLKSTTARLMFQAKPTEVLRQAVRGMLPKNSLGRRLLKKLKIYTGGEHPHQAQKPEILALKTN</sequence>
<dbReference type="KEGG" id="dao:Desac_0136"/>
<dbReference type="STRING" id="880072.Desac_0136"/>
<dbReference type="CDD" id="cd00392">
    <property type="entry name" value="Ribosomal_L13"/>
    <property type="match status" value="1"/>
</dbReference>
<dbReference type="Gene3D" id="3.90.1180.10">
    <property type="entry name" value="Ribosomal protein L13"/>
    <property type="match status" value="1"/>
</dbReference>
<dbReference type="InterPro" id="IPR005822">
    <property type="entry name" value="Ribosomal_uL13"/>
</dbReference>
<keyword evidence="3 6" id="KW-0689">Ribosomal protein</keyword>